<dbReference type="FunFam" id="3.40.50.300:FF:000220">
    <property type="entry name" value="ATP-dependent protease ATPase subunit HslU"/>
    <property type="match status" value="1"/>
</dbReference>
<comment type="subunit">
    <text evidence="7">A double ring-shaped homohexamer of ClpQ is capped on each side by a ring-shaped ClpY homohexamer. The assembly of the ClpQ/ClpY complex is dependent on binding of ATP.</text>
</comment>
<dbReference type="EMBL" id="CP073708">
    <property type="protein sequence ID" value="QUO43637.1"/>
    <property type="molecule type" value="Genomic_DNA"/>
</dbReference>
<dbReference type="PANTHER" id="PTHR48102">
    <property type="entry name" value="ATP-DEPENDENT CLP PROTEASE ATP-BINDING SUBUNIT CLPX-LIKE, MITOCHONDRIAL-RELATED"/>
    <property type="match status" value="1"/>
</dbReference>
<dbReference type="Gene3D" id="3.40.50.300">
    <property type="entry name" value="P-loop containing nucleotide triphosphate hydrolases"/>
    <property type="match status" value="2"/>
</dbReference>
<dbReference type="GO" id="GO:0009376">
    <property type="term" value="C:HslUV protease complex"/>
    <property type="evidence" value="ECO:0007669"/>
    <property type="project" value="UniProtKB-UniRule"/>
</dbReference>
<dbReference type="SMART" id="SM00382">
    <property type="entry name" value="AAA"/>
    <property type="match status" value="1"/>
</dbReference>
<evidence type="ECO:0000256" key="8">
    <source>
        <dbReference type="HAMAP-Rule" id="MF_00249"/>
    </source>
</evidence>
<evidence type="ECO:0000259" key="10">
    <source>
        <dbReference type="SMART" id="SM01086"/>
    </source>
</evidence>
<dbReference type="EMBL" id="CP066308">
    <property type="protein sequence ID" value="QQE76564.1"/>
    <property type="molecule type" value="Genomic_DNA"/>
</dbReference>
<dbReference type="FunFam" id="3.40.50.300:FF:000213">
    <property type="entry name" value="ATP-dependent protease ATPase subunit HslU"/>
    <property type="match status" value="1"/>
</dbReference>
<dbReference type="GO" id="GO:0036402">
    <property type="term" value="F:proteasome-activating activity"/>
    <property type="evidence" value="ECO:0007669"/>
    <property type="project" value="UniProtKB-UniRule"/>
</dbReference>
<organism evidence="11 13">
    <name type="scientific">Brevibacillus composti</name>
    <dbReference type="NCBI Taxonomy" id="2796470"/>
    <lineage>
        <taxon>Bacteria</taxon>
        <taxon>Bacillati</taxon>
        <taxon>Bacillota</taxon>
        <taxon>Bacilli</taxon>
        <taxon>Bacillales</taxon>
        <taxon>Paenibacillaceae</taxon>
        <taxon>Brevibacillus</taxon>
    </lineage>
</organism>
<proteinExistence type="inferred from homology"/>
<dbReference type="InterPro" id="IPR003593">
    <property type="entry name" value="AAA+_ATPase"/>
</dbReference>
<dbReference type="AlphaFoldDB" id="A0A7T5EPU4"/>
<dbReference type="Gene3D" id="1.10.8.60">
    <property type="match status" value="1"/>
</dbReference>
<evidence type="ECO:0000259" key="9">
    <source>
        <dbReference type="SMART" id="SM00382"/>
    </source>
</evidence>
<dbReference type="NCBIfam" id="NF003544">
    <property type="entry name" value="PRK05201.1"/>
    <property type="match status" value="1"/>
</dbReference>
<dbReference type="InterPro" id="IPR003959">
    <property type="entry name" value="ATPase_AAA_core"/>
</dbReference>
<dbReference type="InterPro" id="IPR050052">
    <property type="entry name" value="ATP-dep_Clp_protease_ClpX"/>
</dbReference>
<dbReference type="KEGG" id="bcop:JD108_09795"/>
<comment type="similarity">
    <text evidence="2 8">Belongs to the ClpX chaperone family. HslU subfamily.</text>
</comment>
<keyword evidence="11" id="KW-0378">Hydrolase</keyword>
<dbReference type="Proteomes" id="UP000595847">
    <property type="component" value="Chromosome"/>
</dbReference>
<comment type="function">
    <text evidence="8">ATPase subunit of a proteasome-like degradation complex; this subunit has chaperone activity. The binding of ATP and its subsequent hydrolysis by HslU are essential for unfolding of protein substrates subsequently hydrolyzed by HslV. HslU recognizes the N-terminal part of its protein substrates and unfolds these before they are guided to HslV for hydrolysis.</text>
</comment>
<keyword evidence="3 8" id="KW-0963">Cytoplasm</keyword>
<evidence type="ECO:0000313" key="14">
    <source>
        <dbReference type="Proteomes" id="UP000677234"/>
    </source>
</evidence>
<dbReference type="Pfam" id="PF07724">
    <property type="entry name" value="AAA_2"/>
    <property type="match status" value="1"/>
</dbReference>
<gene>
    <name evidence="8 11" type="primary">hslU</name>
    <name evidence="11" type="ORF">JD108_09795</name>
    <name evidence="12" type="ORF">KDJ56_09490</name>
</gene>
<evidence type="ECO:0000256" key="5">
    <source>
        <dbReference type="ARBA" id="ARBA00022840"/>
    </source>
</evidence>
<reference evidence="11 13" key="1">
    <citation type="submission" date="2020-12" db="EMBL/GenBank/DDBJ databases">
        <title>strain FJAT-54423T represents a novel species of the genus Brevibacillus.</title>
        <authorList>
            <person name="Tang R."/>
        </authorList>
    </citation>
    <scope>NUCLEOTIDE SEQUENCE [LARGE SCALE GENOMIC DNA]</scope>
    <source>
        <strain evidence="11 13">FJAT-54423</strain>
    </source>
</reference>
<evidence type="ECO:0000256" key="1">
    <source>
        <dbReference type="ARBA" id="ARBA00004496"/>
    </source>
</evidence>
<evidence type="ECO:0000313" key="12">
    <source>
        <dbReference type="EMBL" id="QUO43637.1"/>
    </source>
</evidence>
<dbReference type="InterPro" id="IPR004491">
    <property type="entry name" value="HslU"/>
</dbReference>
<keyword evidence="4 8" id="KW-0547">Nucleotide-binding</keyword>
<comment type="subcellular location">
    <subcellularLocation>
        <location evidence="1 8">Cytoplasm</location>
    </subcellularLocation>
</comment>
<name>A0A7T5EPU4_9BACL</name>
<dbReference type="CDD" id="cd19498">
    <property type="entry name" value="RecA-like_HslU"/>
    <property type="match status" value="1"/>
</dbReference>
<keyword evidence="5 8" id="KW-0067">ATP-binding</keyword>
<protein>
    <recommendedName>
        <fullName evidence="8">ATP-dependent protease ATPase subunit HslU</fullName>
    </recommendedName>
    <alternativeName>
        <fullName evidence="8">Unfoldase HslU</fullName>
    </alternativeName>
</protein>
<evidence type="ECO:0000256" key="7">
    <source>
        <dbReference type="ARBA" id="ARBA00065893"/>
    </source>
</evidence>
<dbReference type="InterPro" id="IPR027417">
    <property type="entry name" value="P-loop_NTPase"/>
</dbReference>
<feature type="domain" description="AAA+ ATPase" evidence="9">
    <location>
        <begin position="51"/>
        <end position="352"/>
    </location>
</feature>
<dbReference type="InterPro" id="IPR019489">
    <property type="entry name" value="Clp_ATPase_C"/>
</dbReference>
<feature type="binding site" evidence="8">
    <location>
        <position position="413"/>
    </location>
    <ligand>
        <name>ATP</name>
        <dbReference type="ChEBI" id="CHEBI:30616"/>
    </ligand>
</feature>
<feature type="binding site" evidence="8">
    <location>
        <begin position="62"/>
        <end position="67"/>
    </location>
    <ligand>
        <name>ATP</name>
        <dbReference type="ChEBI" id="CHEBI:30616"/>
    </ligand>
</feature>
<dbReference type="Pfam" id="PF00004">
    <property type="entry name" value="AAA"/>
    <property type="match status" value="1"/>
</dbReference>
<feature type="binding site" evidence="8">
    <location>
        <position position="341"/>
    </location>
    <ligand>
        <name>ATP</name>
        <dbReference type="ChEBI" id="CHEBI:30616"/>
    </ligand>
</feature>
<feature type="domain" description="Clp ATPase C-terminal" evidence="10">
    <location>
        <begin position="355"/>
        <end position="449"/>
    </location>
</feature>
<accession>A0A7T5EPU4</accession>
<dbReference type="SUPFAM" id="SSF52540">
    <property type="entry name" value="P-loop containing nucleoside triphosphate hydrolases"/>
    <property type="match status" value="1"/>
</dbReference>
<evidence type="ECO:0000256" key="4">
    <source>
        <dbReference type="ARBA" id="ARBA00022741"/>
    </source>
</evidence>
<dbReference type="GO" id="GO:0043335">
    <property type="term" value="P:protein unfolding"/>
    <property type="evidence" value="ECO:0007669"/>
    <property type="project" value="UniProtKB-UniRule"/>
</dbReference>
<keyword evidence="14" id="KW-1185">Reference proteome</keyword>
<keyword evidence="6 8" id="KW-0143">Chaperone</keyword>
<dbReference type="PANTHER" id="PTHR48102:SF3">
    <property type="entry name" value="ATP-DEPENDENT PROTEASE ATPASE SUBUNIT HSLU"/>
    <property type="match status" value="1"/>
</dbReference>
<dbReference type="SMART" id="SM01086">
    <property type="entry name" value="ClpB_D2-small"/>
    <property type="match status" value="1"/>
</dbReference>
<keyword evidence="11" id="KW-0645">Protease</keyword>
<evidence type="ECO:0000256" key="2">
    <source>
        <dbReference type="ARBA" id="ARBA00009771"/>
    </source>
</evidence>
<reference evidence="12" key="2">
    <citation type="submission" date="2021-04" db="EMBL/GenBank/DDBJ databases">
        <title>Brevibacillus composti FJAT-54423, complete genome.</title>
        <authorList>
            <person name="Tang R."/>
        </authorList>
    </citation>
    <scope>NUCLEOTIDE SEQUENCE</scope>
    <source>
        <strain evidence="12">FJAT-54424</strain>
    </source>
</reference>
<dbReference type="GO" id="GO:0008233">
    <property type="term" value="F:peptidase activity"/>
    <property type="evidence" value="ECO:0007669"/>
    <property type="project" value="UniProtKB-KW"/>
</dbReference>
<sequence length="463" mass="52396">MNLEQLTPRAIVEHLDKYIVGQGQAKKAIAVALRNRYRRERLPEQIREDVIPKNILMIGPTGVGKTEIARRIAKLTGAPFIKVEATKFTEVGYVGRDVESMVRDLIEAAIRTVKQEKMEAVKEKAEKLANEAIVQILVPSKKQQHSFKNPLEMLFGGQQQQQNTPEPDDVSLEQQRRQVAWQLAAGQLEEQMIEIDVEDQAPSMFDMFQVPGTEQMGMQMQDMLGNLLPKRTKKRKLRIKDARKVLIGQEAQKLVDMDEVTQESIRRAENHGIIFIDEIDKIAGKDGRGPDVSREGVQRDILPIVEGSTVMTKYGPVKTDYILFIAAGAFHIAKPSDLIPELQGRFPIRVELTSLRVEDFVRILTEPKNALLKQYIALLETEGIRVDFTPEAIQEIARLAAEVNQSTDNIGARRLHTMLEKLLEDLSFEAPDIHLEVVQITPEYVREKLGSIVGNKDLSQYIL</sequence>
<feature type="binding site" evidence="8">
    <location>
        <position position="277"/>
    </location>
    <ligand>
        <name>ATP</name>
        <dbReference type="ChEBI" id="CHEBI:30616"/>
    </ligand>
</feature>
<dbReference type="NCBIfam" id="TIGR00390">
    <property type="entry name" value="hslU"/>
    <property type="match status" value="1"/>
</dbReference>
<dbReference type="GO" id="GO:0005524">
    <property type="term" value="F:ATP binding"/>
    <property type="evidence" value="ECO:0007669"/>
    <property type="project" value="UniProtKB-UniRule"/>
</dbReference>
<dbReference type="GO" id="GO:0016887">
    <property type="term" value="F:ATP hydrolysis activity"/>
    <property type="evidence" value="ECO:0007669"/>
    <property type="project" value="InterPro"/>
</dbReference>
<feature type="binding site" evidence="8">
    <location>
        <position position="20"/>
    </location>
    <ligand>
        <name>ATP</name>
        <dbReference type="ChEBI" id="CHEBI:30616"/>
    </ligand>
</feature>
<comment type="subunit">
    <text evidence="8">A double ring-shaped homohexamer of HslV is capped on each side by a ring-shaped HslU homohexamer. The assembly of the HslU/HslV complex is dependent on binding of ATP.</text>
</comment>
<evidence type="ECO:0000313" key="11">
    <source>
        <dbReference type="EMBL" id="QQE76564.1"/>
    </source>
</evidence>
<dbReference type="HAMAP" id="MF_00249">
    <property type="entry name" value="HslU"/>
    <property type="match status" value="1"/>
</dbReference>
<evidence type="ECO:0000313" key="13">
    <source>
        <dbReference type="Proteomes" id="UP000595847"/>
    </source>
</evidence>
<evidence type="ECO:0000256" key="6">
    <source>
        <dbReference type="ARBA" id="ARBA00023186"/>
    </source>
</evidence>
<dbReference type="Proteomes" id="UP000677234">
    <property type="component" value="Chromosome"/>
</dbReference>
<evidence type="ECO:0000256" key="3">
    <source>
        <dbReference type="ARBA" id="ARBA00022490"/>
    </source>
</evidence>